<feature type="transmembrane region" description="Helical" evidence="1">
    <location>
        <begin position="32"/>
        <end position="52"/>
    </location>
</feature>
<sequence length="127" mass="13613">MNQQQSETVRVTDPQREPGLTDVFGDVLRRPLSVRAAIVLLGALLLGVGILLSQHAAALERIERQVSSISWPGPFNEPDPETCWLVGAGAYAQGSGPELVAQLSSARVRTRCVDQAQAGAMGRPLIR</sequence>
<keyword evidence="3" id="KW-1185">Reference proteome</keyword>
<evidence type="ECO:0000313" key="3">
    <source>
        <dbReference type="Proteomes" id="UP001150259"/>
    </source>
</evidence>
<keyword evidence="1" id="KW-1133">Transmembrane helix</keyword>
<reference evidence="2 3" key="1">
    <citation type="submission" date="2022-11" db="EMBL/GenBank/DDBJ databases">
        <title>Anaerobic phenanthrene biodegradation by a DNRA strain PheN6.</title>
        <authorList>
            <person name="Zhang Z."/>
        </authorList>
    </citation>
    <scope>NUCLEOTIDE SEQUENCE [LARGE SCALE GENOMIC DNA]</scope>
    <source>
        <strain evidence="2 3">PheN6</strain>
    </source>
</reference>
<keyword evidence="1" id="KW-0472">Membrane</keyword>
<evidence type="ECO:0000256" key="1">
    <source>
        <dbReference type="SAM" id="Phobius"/>
    </source>
</evidence>
<dbReference type="EMBL" id="JAPFQL010000062">
    <property type="protein sequence ID" value="MDC5698319.1"/>
    <property type="molecule type" value="Genomic_DNA"/>
</dbReference>
<keyword evidence="1" id="KW-0812">Transmembrane</keyword>
<gene>
    <name evidence="2" type="ORF">OO014_13755</name>
</gene>
<accession>A0ABT5GJQ7</accession>
<dbReference type="Proteomes" id="UP001150259">
    <property type="component" value="Unassembled WGS sequence"/>
</dbReference>
<comment type="caution">
    <text evidence="2">The sequence shown here is derived from an EMBL/GenBank/DDBJ whole genome shotgun (WGS) entry which is preliminary data.</text>
</comment>
<dbReference type="RefSeq" id="WP_272462893.1">
    <property type="nucleotide sequence ID" value="NZ_JAPFQL010000062.1"/>
</dbReference>
<protein>
    <submittedName>
        <fullName evidence="2">Uncharacterized protein</fullName>
    </submittedName>
</protein>
<name>A0ABT5GJQ7_9MICO</name>
<evidence type="ECO:0000313" key="2">
    <source>
        <dbReference type="EMBL" id="MDC5698319.1"/>
    </source>
</evidence>
<organism evidence="2 3">
    <name type="scientific">Intrasporangium calvum</name>
    <dbReference type="NCBI Taxonomy" id="53358"/>
    <lineage>
        <taxon>Bacteria</taxon>
        <taxon>Bacillati</taxon>
        <taxon>Actinomycetota</taxon>
        <taxon>Actinomycetes</taxon>
        <taxon>Micrococcales</taxon>
        <taxon>Intrasporangiaceae</taxon>
        <taxon>Intrasporangium</taxon>
    </lineage>
</organism>
<proteinExistence type="predicted"/>